<reference evidence="2 3" key="1">
    <citation type="submission" date="2017-06" db="EMBL/GenBank/DDBJ databases">
        <title>Raineya orbicola gen. nov., sp. nov. a slightly thermophilic bacterium of the phylum Bacteroidetes and the description of Raineyaceae fam. nov.</title>
        <authorList>
            <person name="Albuquerque L."/>
            <person name="Polonia A.R.M."/>
            <person name="Barroso C."/>
            <person name="Froufe H.J.C."/>
            <person name="Lage O."/>
            <person name="Lobo-Da-Cunha A."/>
            <person name="Egas C."/>
            <person name="Da Costa M.S."/>
        </authorList>
    </citation>
    <scope>NUCLEOTIDE SEQUENCE [LARGE SCALE GENOMIC DNA]</scope>
    <source>
        <strain evidence="2 3">SPSPC-11</strain>
    </source>
</reference>
<comment type="caution">
    <text evidence="2">The sequence shown here is derived from an EMBL/GenBank/DDBJ whole genome shotgun (WGS) entry which is preliminary data.</text>
</comment>
<dbReference type="Proteomes" id="UP000233387">
    <property type="component" value="Unassembled WGS sequence"/>
</dbReference>
<dbReference type="InterPro" id="IPR026444">
    <property type="entry name" value="Secre_tail"/>
</dbReference>
<feature type="domain" description="PorZ N-terminal beta-propeller" evidence="1">
    <location>
        <begin position="50"/>
        <end position="208"/>
    </location>
</feature>
<evidence type="ECO:0000313" key="2">
    <source>
        <dbReference type="EMBL" id="PKQ70678.1"/>
    </source>
</evidence>
<keyword evidence="3" id="KW-1185">Reference proteome</keyword>
<protein>
    <submittedName>
        <fullName evidence="2">Por secretion system C-terminal sorting domain</fullName>
    </submittedName>
</protein>
<dbReference type="Pfam" id="PF21544">
    <property type="entry name" value="PorZ_N_b_propeller"/>
    <property type="match status" value="1"/>
</dbReference>
<dbReference type="NCBIfam" id="TIGR04183">
    <property type="entry name" value="Por_Secre_tail"/>
    <property type="match status" value="1"/>
</dbReference>
<accession>A0A2N3IKA3</accession>
<dbReference type="RefSeq" id="WP_101357484.1">
    <property type="nucleotide sequence ID" value="NZ_NKXO01000003.1"/>
</dbReference>
<dbReference type="AlphaFoldDB" id="A0A2N3IKA3"/>
<proteinExistence type="predicted"/>
<dbReference type="InterPro" id="IPR048954">
    <property type="entry name" value="PorZ_N"/>
</dbReference>
<dbReference type="InterPro" id="IPR015943">
    <property type="entry name" value="WD40/YVTN_repeat-like_dom_sf"/>
</dbReference>
<sequence>MSEMKKVTVFCLIFQVFTYALAQENIPLGTWRVHLPYRSVKSLAASESKIYAVAQSGLFVYDLQENSTQILSKSDGLAEAQASQIAYSVEYQKLIVGYFNGNIDLIAGRNIINLPAIRNSTQVAENLKNINHIFLQGRWAYLATNFGVVVVDLEKNEIRETWRNLGTGGSNLAVNAIASDGLRFYLATPQGVRFASVSANLQDFNSWQFFGVSSGLPANVAVQNIAFSHNLLYVSLEGFGLYKLINPTTWQAVTGMPINGYNNLQNIDNQIAVLQNNQVIWLNTSGIVGNLSNPLFQKINAIQKINNRFWLADAINGLLSDWEGSFRSYSPNGTFSIRNWKNFYFAGKIVALSGGYNSSYANLNNTDGFDIFSEGFWQSYHFQNLSNTLPMPFAFDLNCAAYNASQKTLTLGSFGNGIIQQNTETGTFSVIDETTPNTPFFGASDVKVSALTTDRQGNLWVGRYGATNSLLCRRTDGTWQSFGFNSATRFPEDIVVDFRGYKWIRLSPIPSATGVWVCDTEGGQNKHLTPTNGKLTNPNILSIAIDRNGVLWLGSESGVMTVFNPQNVFNSNFEVTFPIFERRQLLESIAVTAIAIDGANRKWFGTHKNGVYLFDATVSKLLAHFTTENSPLISNQIRHISINDRNGEVFITTNQGLCSYREGVTVASENLGKVKVFPNPVKPDFSGLVGIEGLAENAEVKITDVSGTLIYQTTAKGGTATWNLRDYNGRRAAPGIYLVFSVNAEGEAGEVAKIAVL</sequence>
<organism evidence="2 3">
    <name type="scientific">Raineya orbicola</name>
    <dbReference type="NCBI Taxonomy" id="2016530"/>
    <lineage>
        <taxon>Bacteria</taxon>
        <taxon>Pseudomonadati</taxon>
        <taxon>Bacteroidota</taxon>
        <taxon>Cytophagia</taxon>
        <taxon>Cytophagales</taxon>
        <taxon>Raineyaceae</taxon>
        <taxon>Raineya</taxon>
    </lineage>
</organism>
<dbReference type="Pfam" id="PF07494">
    <property type="entry name" value="Reg_prop"/>
    <property type="match status" value="1"/>
</dbReference>
<gene>
    <name evidence="2" type="ORF">Rain11_0215</name>
</gene>
<evidence type="ECO:0000259" key="1">
    <source>
        <dbReference type="Pfam" id="PF21544"/>
    </source>
</evidence>
<dbReference type="SUPFAM" id="SSF101908">
    <property type="entry name" value="Putative isomerase YbhE"/>
    <property type="match status" value="1"/>
</dbReference>
<dbReference type="InterPro" id="IPR011110">
    <property type="entry name" value="Reg_prop"/>
</dbReference>
<dbReference type="Gene3D" id="2.130.10.10">
    <property type="entry name" value="YVTN repeat-like/Quinoprotein amine dehydrogenase"/>
    <property type="match status" value="3"/>
</dbReference>
<name>A0A2N3IKA3_9BACT</name>
<dbReference type="SUPFAM" id="SSF63829">
    <property type="entry name" value="Calcium-dependent phosphotriesterase"/>
    <property type="match status" value="1"/>
</dbReference>
<dbReference type="EMBL" id="NKXO01000003">
    <property type="protein sequence ID" value="PKQ70678.1"/>
    <property type="molecule type" value="Genomic_DNA"/>
</dbReference>
<dbReference type="OrthoDB" id="9807410at2"/>
<evidence type="ECO:0000313" key="3">
    <source>
        <dbReference type="Proteomes" id="UP000233387"/>
    </source>
</evidence>